<dbReference type="RefSeq" id="WP_052656084.1">
    <property type="nucleotide sequence ID" value="NZ_CP193912.1"/>
</dbReference>
<reference evidence="1 2" key="1">
    <citation type="submission" date="2021-07" db="EMBL/GenBank/DDBJ databases">
        <title>A novel phosphonate cluster across the Pantoea species complex is important for pathogenicity in onion.</title>
        <authorList>
            <person name="Zhao M."/>
            <person name="Stice S."/>
            <person name="Shin G.Y."/>
            <person name="Coutinho T."/>
            <person name="Gitaitis R."/>
            <person name="Kvitko B."/>
            <person name="Dutta B."/>
        </authorList>
    </citation>
    <scope>NUCLEOTIDE SEQUENCE [LARGE SCALE GENOMIC DNA]</scope>
    <source>
        <strain evidence="1 2">BD 382</strain>
    </source>
</reference>
<sequence>MRYDKLVPDWHILSKTSRNSPSVCSFISEHPGIRIESHCMDETQIKLIICQNEAATLHADDEVIKLFYQEHHRYGCHSLNKGASKEPGQFTDVCIVPGATHRALLAVRR</sequence>
<name>A0ABS6VKQ5_9GAMM</name>
<dbReference type="Proteomes" id="UP001197236">
    <property type="component" value="Unassembled WGS sequence"/>
</dbReference>
<protein>
    <submittedName>
        <fullName evidence="1">Uncharacterized protein</fullName>
    </submittedName>
</protein>
<dbReference type="EMBL" id="JAHVXZ010000023">
    <property type="protein sequence ID" value="MBW1259912.1"/>
    <property type="molecule type" value="Genomic_DNA"/>
</dbReference>
<evidence type="ECO:0000313" key="1">
    <source>
        <dbReference type="EMBL" id="MBW1259912.1"/>
    </source>
</evidence>
<organism evidence="1 2">
    <name type="scientific">Pantoea allii</name>
    <dbReference type="NCBI Taxonomy" id="574096"/>
    <lineage>
        <taxon>Bacteria</taxon>
        <taxon>Pseudomonadati</taxon>
        <taxon>Pseudomonadota</taxon>
        <taxon>Gammaproteobacteria</taxon>
        <taxon>Enterobacterales</taxon>
        <taxon>Erwiniaceae</taxon>
        <taxon>Pantoea</taxon>
    </lineage>
</organism>
<gene>
    <name evidence="1" type="ORF">KYI95_22320</name>
</gene>
<accession>A0ABS6VKQ5</accession>
<proteinExistence type="predicted"/>
<keyword evidence="2" id="KW-1185">Reference proteome</keyword>
<evidence type="ECO:0000313" key="2">
    <source>
        <dbReference type="Proteomes" id="UP001197236"/>
    </source>
</evidence>
<comment type="caution">
    <text evidence="1">The sequence shown here is derived from an EMBL/GenBank/DDBJ whole genome shotgun (WGS) entry which is preliminary data.</text>
</comment>